<dbReference type="EC" id="3.2.2.n1" evidence="3"/>
<dbReference type="OrthoDB" id="9801098at2"/>
<sequence length="199" mass="21042">MASAPLSPAPSRAPSAPAALSVCVFCGSRSGHDPEFAQAARATGRMIAERGWRLVYGAGDVGLMGEVARATQNAGGDTFGVIPVHLLNREVGKRDLSHFIVTENMHERKKVMFMNCDVIVVLPGGAGSLDEFFEVLTWKQIGLHDKPIFLLSTNAYWAPLDGLVAHLVAGGFADASLTASYRTVHTVDALQGALAQIAG</sequence>
<dbReference type="Pfam" id="PF03641">
    <property type="entry name" value="Lysine_decarbox"/>
    <property type="match status" value="1"/>
</dbReference>
<dbReference type="PANTHER" id="PTHR31223:SF70">
    <property type="entry name" value="LOG FAMILY PROTEIN YJL055W"/>
    <property type="match status" value="1"/>
</dbReference>
<keyword evidence="5" id="KW-1185">Reference proteome</keyword>
<comment type="catalytic activity">
    <reaction evidence="1">
        <text>AMP + H2O = D-ribose 5-phosphate + adenine</text>
        <dbReference type="Rhea" id="RHEA:20129"/>
        <dbReference type="ChEBI" id="CHEBI:15377"/>
        <dbReference type="ChEBI" id="CHEBI:16708"/>
        <dbReference type="ChEBI" id="CHEBI:78346"/>
        <dbReference type="ChEBI" id="CHEBI:456215"/>
        <dbReference type="EC" id="3.2.2.4"/>
    </reaction>
</comment>
<evidence type="ECO:0000256" key="1">
    <source>
        <dbReference type="ARBA" id="ARBA00000274"/>
    </source>
</evidence>
<reference evidence="4 5" key="1">
    <citation type="submission" date="2017-03" db="EMBL/GenBank/DDBJ databases">
        <authorList>
            <person name="Afonso C.L."/>
            <person name="Miller P.J."/>
            <person name="Scott M.A."/>
            <person name="Spackman E."/>
            <person name="Goraichik I."/>
            <person name="Dimitrov K.M."/>
            <person name="Suarez D.L."/>
            <person name="Swayne D.E."/>
        </authorList>
    </citation>
    <scope>NUCLEOTIDE SEQUENCE [LARGE SCALE GENOMIC DNA]</scope>
    <source>
        <strain evidence="4 5">CECT 8620</strain>
    </source>
</reference>
<evidence type="ECO:0000313" key="5">
    <source>
        <dbReference type="Proteomes" id="UP000193862"/>
    </source>
</evidence>
<organism evidence="4 5">
    <name type="scientific">Aquimixticola soesokkakensis</name>
    <dbReference type="NCBI Taxonomy" id="1519096"/>
    <lineage>
        <taxon>Bacteria</taxon>
        <taxon>Pseudomonadati</taxon>
        <taxon>Pseudomonadota</taxon>
        <taxon>Alphaproteobacteria</taxon>
        <taxon>Rhodobacterales</taxon>
        <taxon>Paracoccaceae</taxon>
        <taxon>Aquimixticola</taxon>
    </lineage>
</organism>
<dbReference type="SUPFAM" id="SSF102405">
    <property type="entry name" value="MCP/YpsA-like"/>
    <property type="match status" value="1"/>
</dbReference>
<dbReference type="EMBL" id="FWFS01000005">
    <property type="protein sequence ID" value="SLN42142.1"/>
    <property type="molecule type" value="Genomic_DNA"/>
</dbReference>
<dbReference type="AlphaFoldDB" id="A0A1Y5SKB3"/>
<comment type="similarity">
    <text evidence="2 3">Belongs to the LOG family.</text>
</comment>
<dbReference type="Gene3D" id="3.40.50.450">
    <property type="match status" value="1"/>
</dbReference>
<protein>
    <recommendedName>
        <fullName evidence="3">Cytokinin riboside 5'-monophosphate phosphoribohydrolase</fullName>
        <ecNumber evidence="3">3.2.2.n1</ecNumber>
    </recommendedName>
</protein>
<keyword evidence="3" id="KW-0203">Cytokinin biosynthesis</keyword>
<keyword evidence="3" id="KW-0378">Hydrolase</keyword>
<dbReference type="GO" id="GO:0008714">
    <property type="term" value="F:AMP nucleosidase activity"/>
    <property type="evidence" value="ECO:0007669"/>
    <property type="project" value="UniProtKB-EC"/>
</dbReference>
<dbReference type="PANTHER" id="PTHR31223">
    <property type="entry name" value="LOG FAMILY PROTEIN YJL055W"/>
    <property type="match status" value="1"/>
</dbReference>
<dbReference type="RefSeq" id="WP_085836366.1">
    <property type="nucleotide sequence ID" value="NZ_FWFS01000005.1"/>
</dbReference>
<dbReference type="InterPro" id="IPR031100">
    <property type="entry name" value="LOG_fam"/>
</dbReference>
<gene>
    <name evidence="4" type="primary">fas6</name>
    <name evidence="4" type="ORF">AQS8620_01668</name>
</gene>
<proteinExistence type="inferred from homology"/>
<dbReference type="InterPro" id="IPR005269">
    <property type="entry name" value="LOG"/>
</dbReference>
<evidence type="ECO:0000256" key="3">
    <source>
        <dbReference type="RuleBase" id="RU363015"/>
    </source>
</evidence>
<dbReference type="GO" id="GO:0005829">
    <property type="term" value="C:cytosol"/>
    <property type="evidence" value="ECO:0007669"/>
    <property type="project" value="TreeGrafter"/>
</dbReference>
<name>A0A1Y5SKB3_9RHOB</name>
<dbReference type="GO" id="GO:0009691">
    <property type="term" value="P:cytokinin biosynthetic process"/>
    <property type="evidence" value="ECO:0007669"/>
    <property type="project" value="UniProtKB-UniRule"/>
</dbReference>
<dbReference type="Proteomes" id="UP000193862">
    <property type="component" value="Unassembled WGS sequence"/>
</dbReference>
<evidence type="ECO:0000256" key="2">
    <source>
        <dbReference type="ARBA" id="ARBA00006763"/>
    </source>
</evidence>
<accession>A0A1Y5SKB3</accession>
<dbReference type="NCBIfam" id="TIGR00730">
    <property type="entry name" value="Rossman fold protein, TIGR00730 family"/>
    <property type="match status" value="1"/>
</dbReference>
<evidence type="ECO:0000313" key="4">
    <source>
        <dbReference type="EMBL" id="SLN42142.1"/>
    </source>
</evidence>